<keyword evidence="6" id="KW-1185">Reference proteome</keyword>
<keyword evidence="3" id="KW-0274">FAD</keyword>
<dbReference type="EMBL" id="JAJVDC020000037">
    <property type="protein sequence ID" value="KAL1631835.1"/>
    <property type="molecule type" value="Genomic_DNA"/>
</dbReference>
<keyword evidence="2" id="KW-0285">Flavoprotein</keyword>
<evidence type="ECO:0000256" key="1">
    <source>
        <dbReference type="ARBA" id="ARBA00010139"/>
    </source>
</evidence>
<gene>
    <name evidence="5" type="ORF">SLS56_004197</name>
</gene>
<dbReference type="Proteomes" id="UP001521116">
    <property type="component" value="Unassembled WGS sequence"/>
</dbReference>
<dbReference type="InterPro" id="IPR051209">
    <property type="entry name" value="FAD-bind_Monooxygenase_sf"/>
</dbReference>
<keyword evidence="4" id="KW-0560">Oxidoreductase</keyword>
<organism evidence="5 6">
    <name type="scientific">Neofusicoccum ribis</name>
    <dbReference type="NCBI Taxonomy" id="45134"/>
    <lineage>
        <taxon>Eukaryota</taxon>
        <taxon>Fungi</taxon>
        <taxon>Dikarya</taxon>
        <taxon>Ascomycota</taxon>
        <taxon>Pezizomycotina</taxon>
        <taxon>Dothideomycetes</taxon>
        <taxon>Dothideomycetes incertae sedis</taxon>
        <taxon>Botryosphaeriales</taxon>
        <taxon>Botryosphaeriaceae</taxon>
        <taxon>Neofusicoccum</taxon>
    </lineage>
</organism>
<name>A0ABR3SWY7_9PEZI</name>
<dbReference type="SUPFAM" id="SSF51905">
    <property type="entry name" value="FAD/NAD(P)-binding domain"/>
    <property type="match status" value="3"/>
</dbReference>
<proteinExistence type="inferred from homology"/>
<dbReference type="Pfam" id="PF00743">
    <property type="entry name" value="FMO-like"/>
    <property type="match status" value="1"/>
</dbReference>
<evidence type="ECO:0000256" key="4">
    <source>
        <dbReference type="ARBA" id="ARBA00023002"/>
    </source>
</evidence>
<protein>
    <recommendedName>
        <fullName evidence="7">Flavin-binding monooxygenase</fullName>
    </recommendedName>
</protein>
<dbReference type="InterPro" id="IPR036188">
    <property type="entry name" value="FAD/NAD-bd_sf"/>
</dbReference>
<dbReference type="PANTHER" id="PTHR42877:SF1">
    <property type="entry name" value="FAD-BINDING MONOOXYGENASE STCW"/>
    <property type="match status" value="1"/>
</dbReference>
<evidence type="ECO:0000256" key="2">
    <source>
        <dbReference type="ARBA" id="ARBA00022630"/>
    </source>
</evidence>
<sequence length="547" mass="61878">MAPENLFDIRTPTFPTIPDVVLNDPQNRRIKVITIGAGVAGILNAYNIQKQCENVEHPEWPRFLSKREDIWEYLDRVCKVFDLRKYMNFNVEVTEAKWDEDSAQWQVKLRRTNPDNSTEEFGDTCDLLLYCVGILNNWQWPDIKGLKDFKGRIIHTARWPEEYDVEQWKDQNVVVIGSGASSLQVVPSMQPHVKKMDIFIRTGVWFAPLVDDLPEDYQYSPDEIEEFRRNPKALVDHVKRFDSQLNAGWPIMFSNSEAQEKTRAAIKAKMSELIKDERLLKGFTPQFSVGCRRITPGTTYLHSIQQPNVSVHFTPVTRITPSGAIGNDGLLRTADTIICATGFDVSFQPRFPIIGRNGADLASLWQPTPTAYLGLTVPSMPNFAVQGGPPTPVQNGTPFGAFGAAAGYALHLIAKLQRENARSVQPKREAADAFARHVEAFHRGSVFGDGCRSWYKDDGSGRVGVVWPGSALHYKAVLAAPRWEDYEIEYRDVENRFSWMGLGFVKEQRTPGADLGHYLKVENIDPRWMKEMGMTAVQERKGGEGND</sequence>
<dbReference type="Gene3D" id="3.50.50.60">
    <property type="entry name" value="FAD/NAD(P)-binding domain"/>
    <property type="match status" value="2"/>
</dbReference>
<comment type="caution">
    <text evidence="5">The sequence shown here is derived from an EMBL/GenBank/DDBJ whole genome shotgun (WGS) entry which is preliminary data.</text>
</comment>
<evidence type="ECO:0008006" key="7">
    <source>
        <dbReference type="Google" id="ProtNLM"/>
    </source>
</evidence>
<dbReference type="InterPro" id="IPR020946">
    <property type="entry name" value="Flavin_mOase-like"/>
</dbReference>
<evidence type="ECO:0000313" key="5">
    <source>
        <dbReference type="EMBL" id="KAL1631835.1"/>
    </source>
</evidence>
<evidence type="ECO:0000313" key="6">
    <source>
        <dbReference type="Proteomes" id="UP001521116"/>
    </source>
</evidence>
<accession>A0ABR3SWY7</accession>
<reference evidence="5 6" key="1">
    <citation type="submission" date="2024-02" db="EMBL/GenBank/DDBJ databases">
        <title>De novo assembly and annotation of 12 fungi associated with fruit tree decline syndrome in Ontario, Canada.</title>
        <authorList>
            <person name="Sulman M."/>
            <person name="Ellouze W."/>
            <person name="Ilyukhin E."/>
        </authorList>
    </citation>
    <scope>NUCLEOTIDE SEQUENCE [LARGE SCALE GENOMIC DNA]</scope>
    <source>
        <strain evidence="5 6">M1-105</strain>
    </source>
</reference>
<evidence type="ECO:0000256" key="3">
    <source>
        <dbReference type="ARBA" id="ARBA00022827"/>
    </source>
</evidence>
<dbReference type="PANTHER" id="PTHR42877">
    <property type="entry name" value="L-ORNITHINE N(5)-MONOOXYGENASE-RELATED"/>
    <property type="match status" value="1"/>
</dbReference>
<comment type="similarity">
    <text evidence="1">Belongs to the FAD-binding monooxygenase family.</text>
</comment>